<accession>S0FM37</accession>
<dbReference type="AlphaFoldDB" id="S0FM37"/>
<dbReference type="PATRIC" id="fig|1195236.3.peg.4202"/>
<name>S0FM37_RUMCE</name>
<gene>
    <name evidence="1" type="ORF">CTER_3991</name>
</gene>
<evidence type="ECO:0000313" key="1">
    <source>
        <dbReference type="EMBL" id="EMS70229.1"/>
    </source>
</evidence>
<comment type="caution">
    <text evidence="1">The sequence shown here is derived from an EMBL/GenBank/DDBJ whole genome shotgun (WGS) entry which is preliminary data.</text>
</comment>
<dbReference type="eggNOG" id="ENOG5032ZPC">
    <property type="taxonomic scope" value="Bacteria"/>
</dbReference>
<protein>
    <recommendedName>
        <fullName evidence="3">DUF2577 domain-containing protein</fullName>
    </recommendedName>
</protein>
<evidence type="ECO:0008006" key="3">
    <source>
        <dbReference type="Google" id="ProtNLM"/>
    </source>
</evidence>
<dbReference type="Pfam" id="PF10844">
    <property type="entry name" value="DUF2577"/>
    <property type="match status" value="1"/>
</dbReference>
<dbReference type="STRING" id="1195236.CTER_3991"/>
<reference evidence="1 2" key="1">
    <citation type="journal article" date="2013" name="Genome Announc.">
        <title>Draft Genome Sequence of the Cellulolytic, Mesophilic, Anaerobic Bacterium Clostridium termitidis Strain CT1112 (DSM 5398).</title>
        <authorList>
            <person name="Lal S."/>
            <person name="Ramachandran U."/>
            <person name="Zhang X."/>
            <person name="Munir R."/>
            <person name="Sparling R."/>
            <person name="Levin D.B."/>
        </authorList>
    </citation>
    <scope>NUCLEOTIDE SEQUENCE [LARGE SCALE GENOMIC DNA]</scope>
    <source>
        <strain evidence="1 2">CT1112</strain>
    </source>
</reference>
<dbReference type="InterPro" id="IPR022555">
    <property type="entry name" value="DUF2577"/>
</dbReference>
<organism evidence="1 2">
    <name type="scientific">Ruminiclostridium cellobioparum subsp. termitidis CT1112</name>
    <dbReference type="NCBI Taxonomy" id="1195236"/>
    <lineage>
        <taxon>Bacteria</taxon>
        <taxon>Bacillati</taxon>
        <taxon>Bacillota</taxon>
        <taxon>Clostridia</taxon>
        <taxon>Eubacteriales</taxon>
        <taxon>Oscillospiraceae</taxon>
        <taxon>Ruminiclostridium</taxon>
    </lineage>
</organism>
<dbReference type="EMBL" id="AORV01000058">
    <property type="protein sequence ID" value="EMS70229.1"/>
    <property type="molecule type" value="Genomic_DNA"/>
</dbReference>
<sequence length="117" mass="13067">MPDMVELIKSAAMGAVNDSKPMSVLFGKVVSTSPVKIFVEQKLTLNEAQLIFTNNVRDYDLEMTVEHFTEESNSHVHPYKGKKKFRVHNGLAAGDEVIMLQMQGGQKFVVLDKVVNT</sequence>
<dbReference type="Proteomes" id="UP000014155">
    <property type="component" value="Unassembled WGS sequence"/>
</dbReference>
<keyword evidence="2" id="KW-1185">Reference proteome</keyword>
<proteinExistence type="predicted"/>
<evidence type="ECO:0000313" key="2">
    <source>
        <dbReference type="Proteomes" id="UP000014155"/>
    </source>
</evidence>